<keyword evidence="6" id="KW-1185">Reference proteome</keyword>
<protein>
    <recommendedName>
        <fullName evidence="4">Survival protein SurE-like phosphatase/nucleotidase domain-containing protein</fullName>
    </recommendedName>
</protein>
<name>A0A6A6JZZ1_HEVBR</name>
<organism evidence="5 6">
    <name type="scientific">Hevea brasiliensis</name>
    <name type="common">Para rubber tree</name>
    <name type="synonym">Siphonia brasiliensis</name>
    <dbReference type="NCBI Taxonomy" id="3981"/>
    <lineage>
        <taxon>Eukaryota</taxon>
        <taxon>Viridiplantae</taxon>
        <taxon>Streptophyta</taxon>
        <taxon>Embryophyta</taxon>
        <taxon>Tracheophyta</taxon>
        <taxon>Spermatophyta</taxon>
        <taxon>Magnoliopsida</taxon>
        <taxon>eudicotyledons</taxon>
        <taxon>Gunneridae</taxon>
        <taxon>Pentapetalae</taxon>
        <taxon>rosids</taxon>
        <taxon>fabids</taxon>
        <taxon>Malpighiales</taxon>
        <taxon>Euphorbiaceae</taxon>
        <taxon>Crotonoideae</taxon>
        <taxon>Micrandreae</taxon>
        <taxon>Hevea</taxon>
    </lineage>
</organism>
<dbReference type="Gene3D" id="3.40.1210.10">
    <property type="entry name" value="Survival protein SurE-like phosphatase/nucleotidase"/>
    <property type="match status" value="1"/>
</dbReference>
<evidence type="ECO:0000256" key="2">
    <source>
        <dbReference type="ARBA" id="ARBA00022723"/>
    </source>
</evidence>
<keyword evidence="3" id="KW-0378">Hydrolase</keyword>
<dbReference type="HAMAP" id="MF_00060">
    <property type="entry name" value="SurE"/>
    <property type="match status" value="1"/>
</dbReference>
<dbReference type="AlphaFoldDB" id="A0A6A6JZZ1"/>
<reference evidence="5 6" key="1">
    <citation type="journal article" date="2020" name="Mol. Plant">
        <title>The Chromosome-Based Rubber Tree Genome Provides New Insights into Spurge Genome Evolution and Rubber Biosynthesis.</title>
        <authorList>
            <person name="Liu J."/>
            <person name="Shi C."/>
            <person name="Shi C.C."/>
            <person name="Li W."/>
            <person name="Zhang Q.J."/>
            <person name="Zhang Y."/>
            <person name="Li K."/>
            <person name="Lu H.F."/>
            <person name="Shi C."/>
            <person name="Zhu S.T."/>
            <person name="Xiao Z.Y."/>
            <person name="Nan H."/>
            <person name="Yue Y."/>
            <person name="Zhu X.G."/>
            <person name="Wu Y."/>
            <person name="Hong X.N."/>
            <person name="Fan G.Y."/>
            <person name="Tong Y."/>
            <person name="Zhang D."/>
            <person name="Mao C.L."/>
            <person name="Liu Y.L."/>
            <person name="Hao S.J."/>
            <person name="Liu W.Q."/>
            <person name="Lv M.Q."/>
            <person name="Zhang H.B."/>
            <person name="Liu Y."/>
            <person name="Hu-Tang G.R."/>
            <person name="Wang J.P."/>
            <person name="Wang J.H."/>
            <person name="Sun Y.H."/>
            <person name="Ni S.B."/>
            <person name="Chen W.B."/>
            <person name="Zhang X.C."/>
            <person name="Jiao Y.N."/>
            <person name="Eichler E.E."/>
            <person name="Li G.H."/>
            <person name="Liu X."/>
            <person name="Gao L.Z."/>
        </authorList>
    </citation>
    <scope>NUCLEOTIDE SEQUENCE [LARGE SCALE GENOMIC DNA]</scope>
    <source>
        <strain evidence="6">cv. GT1</strain>
        <tissue evidence="5">Leaf</tissue>
    </source>
</reference>
<dbReference type="GO" id="GO:0046872">
    <property type="term" value="F:metal ion binding"/>
    <property type="evidence" value="ECO:0007669"/>
    <property type="project" value="UniProtKB-KW"/>
</dbReference>
<dbReference type="SUPFAM" id="SSF64167">
    <property type="entry name" value="SurE-like"/>
    <property type="match status" value="1"/>
</dbReference>
<dbReference type="EMBL" id="JAAGAX010000511">
    <property type="protein sequence ID" value="KAF2281804.1"/>
    <property type="molecule type" value="Genomic_DNA"/>
</dbReference>
<evidence type="ECO:0000256" key="3">
    <source>
        <dbReference type="ARBA" id="ARBA00022801"/>
    </source>
</evidence>
<dbReference type="Proteomes" id="UP000467840">
    <property type="component" value="Unassembled WGS sequence"/>
</dbReference>
<accession>A0A6A6JZZ1</accession>
<proteinExistence type="inferred from homology"/>
<evidence type="ECO:0000256" key="1">
    <source>
        <dbReference type="ARBA" id="ARBA00011062"/>
    </source>
</evidence>
<dbReference type="InterPro" id="IPR002828">
    <property type="entry name" value="SurE-like_Pase/nucleotidase"/>
</dbReference>
<dbReference type="Pfam" id="PF01975">
    <property type="entry name" value="SurE"/>
    <property type="match status" value="1"/>
</dbReference>
<gene>
    <name evidence="5" type="ORF">GH714_042628</name>
</gene>
<dbReference type="InterPro" id="IPR030048">
    <property type="entry name" value="SurE"/>
</dbReference>
<evidence type="ECO:0000259" key="4">
    <source>
        <dbReference type="Pfam" id="PF01975"/>
    </source>
</evidence>
<comment type="similarity">
    <text evidence="1">Belongs to the SurE nucleotidase family.</text>
</comment>
<dbReference type="InterPro" id="IPR036523">
    <property type="entry name" value="SurE-like_sf"/>
</dbReference>
<feature type="domain" description="Survival protein SurE-like phosphatase/nucleotidase" evidence="4">
    <location>
        <begin position="81"/>
        <end position="265"/>
    </location>
</feature>
<comment type="caution">
    <text evidence="5">The sequence shown here is derived from an EMBL/GenBank/DDBJ whole genome shotgun (WGS) entry which is preliminary data.</text>
</comment>
<evidence type="ECO:0000313" key="5">
    <source>
        <dbReference type="EMBL" id="KAF2281804.1"/>
    </source>
</evidence>
<dbReference type="PANTHER" id="PTHR30457">
    <property type="entry name" value="5'-NUCLEOTIDASE SURE"/>
    <property type="match status" value="1"/>
</dbReference>
<evidence type="ECO:0000313" key="6">
    <source>
        <dbReference type="Proteomes" id="UP000467840"/>
    </source>
</evidence>
<sequence length="344" mass="37716">MAVSAMGKCTCCPVVIGSQRFPHPSCPARNTPKPCCFTDKAERYATMFSNPGALAKKKKDCTENDLCYTGEFFDVAVWMRVLLTNDDGFDSVGMRVLRGIVSESFTEVWVSAPTHDRSAASKSLSVRTPIKVRTVSAQEFAVYGTPVDSVVVGIHEMIKVGKQPDLVISGINYGANTGPVVPYSGTIAAARAASRMGITAIAISQEYNGKRCENNVNDEALWKNSRKSALALVKRLLCDTRWDRKCVMSVNIPCSDVQGVRFTGHDSSNIKWEPCVERHESTSDDVHQVSYTIHDVRSSNGNCRSYDTQLLGQGYIVVTPVGSDVTDHATLDRYCGSQRCIQYT</sequence>
<dbReference type="GO" id="GO:0008252">
    <property type="term" value="F:nucleotidase activity"/>
    <property type="evidence" value="ECO:0007669"/>
    <property type="project" value="InterPro"/>
</dbReference>
<dbReference type="NCBIfam" id="TIGR00087">
    <property type="entry name" value="surE"/>
    <property type="match status" value="1"/>
</dbReference>
<keyword evidence="2" id="KW-0479">Metal-binding</keyword>
<dbReference type="PANTHER" id="PTHR30457:SF0">
    <property type="entry name" value="PHOSPHATASE, PUTATIVE (AFU_ORTHOLOGUE AFUA_4G01070)-RELATED"/>
    <property type="match status" value="1"/>
</dbReference>